<evidence type="ECO:0000256" key="6">
    <source>
        <dbReference type="SAM" id="MobiDB-lite"/>
    </source>
</evidence>
<feature type="compositionally biased region" description="Low complexity" evidence="6">
    <location>
        <begin position="886"/>
        <end position="898"/>
    </location>
</feature>
<dbReference type="EMBL" id="BRXU01000017">
    <property type="protein sequence ID" value="GLC56789.1"/>
    <property type="molecule type" value="Genomic_DNA"/>
</dbReference>
<keyword evidence="5" id="KW-0067">ATP-binding</keyword>
<evidence type="ECO:0000256" key="3">
    <source>
        <dbReference type="ARBA" id="ARBA00022801"/>
    </source>
</evidence>
<dbReference type="AlphaFoldDB" id="A0A9W6F5A5"/>
<dbReference type="InterPro" id="IPR050079">
    <property type="entry name" value="DEAD_box_RNA_helicase"/>
</dbReference>
<dbReference type="GO" id="GO:0005524">
    <property type="term" value="F:ATP binding"/>
    <property type="evidence" value="ECO:0007669"/>
    <property type="project" value="UniProtKB-KW"/>
</dbReference>
<feature type="domain" description="Helicase C-terminal" evidence="8">
    <location>
        <begin position="468"/>
        <end position="621"/>
    </location>
</feature>
<feature type="region of interest" description="Disordered" evidence="6">
    <location>
        <begin position="1"/>
        <end position="35"/>
    </location>
</feature>
<evidence type="ECO:0000256" key="4">
    <source>
        <dbReference type="ARBA" id="ARBA00022806"/>
    </source>
</evidence>
<reference evidence="9 10" key="1">
    <citation type="journal article" date="2023" name="Commun. Biol.">
        <title>Reorganization of the ancestral sex-determining regions during the evolution of trioecy in Pleodorina starrii.</title>
        <authorList>
            <person name="Takahashi K."/>
            <person name="Suzuki S."/>
            <person name="Kawai-Toyooka H."/>
            <person name="Yamamoto K."/>
            <person name="Hamaji T."/>
            <person name="Ootsuki R."/>
            <person name="Yamaguchi H."/>
            <person name="Kawachi M."/>
            <person name="Higashiyama T."/>
            <person name="Nozaki H."/>
        </authorList>
    </citation>
    <scope>NUCLEOTIDE SEQUENCE [LARGE SCALE GENOMIC DNA]</scope>
    <source>
        <strain evidence="9 10">NIES-4479</strain>
    </source>
</reference>
<dbReference type="InterPro" id="IPR011545">
    <property type="entry name" value="DEAD/DEAH_box_helicase_dom"/>
</dbReference>
<dbReference type="GO" id="GO:0003724">
    <property type="term" value="F:RNA helicase activity"/>
    <property type="evidence" value="ECO:0007669"/>
    <property type="project" value="TreeGrafter"/>
</dbReference>
<dbReference type="CDD" id="cd00268">
    <property type="entry name" value="DEADc"/>
    <property type="match status" value="1"/>
</dbReference>
<dbReference type="InterPro" id="IPR001650">
    <property type="entry name" value="Helicase_C-like"/>
</dbReference>
<keyword evidence="2" id="KW-0547">Nucleotide-binding</keyword>
<dbReference type="GO" id="GO:0016787">
    <property type="term" value="F:hydrolase activity"/>
    <property type="evidence" value="ECO:0007669"/>
    <property type="project" value="UniProtKB-KW"/>
</dbReference>
<feature type="compositionally biased region" description="Basic and acidic residues" evidence="6">
    <location>
        <begin position="954"/>
        <end position="967"/>
    </location>
</feature>
<dbReference type="InterPro" id="IPR000629">
    <property type="entry name" value="RNA-helicase_DEAD-box_CS"/>
</dbReference>
<feature type="compositionally biased region" description="Basic and acidic residues" evidence="6">
    <location>
        <begin position="863"/>
        <end position="880"/>
    </location>
</feature>
<dbReference type="PROSITE" id="PS51194">
    <property type="entry name" value="HELICASE_CTER"/>
    <property type="match status" value="1"/>
</dbReference>
<evidence type="ECO:0000313" key="9">
    <source>
        <dbReference type="EMBL" id="GLC56789.1"/>
    </source>
</evidence>
<feature type="compositionally biased region" description="Basic residues" evidence="6">
    <location>
        <begin position="1011"/>
        <end position="1029"/>
    </location>
</feature>
<dbReference type="Proteomes" id="UP001165080">
    <property type="component" value="Unassembled WGS sequence"/>
</dbReference>
<keyword evidence="3" id="KW-0378">Hydrolase</keyword>
<protein>
    <submittedName>
        <fullName evidence="9">Uncharacterized protein</fullName>
    </submittedName>
</protein>
<dbReference type="GO" id="GO:0005829">
    <property type="term" value="C:cytosol"/>
    <property type="evidence" value="ECO:0007669"/>
    <property type="project" value="TreeGrafter"/>
</dbReference>
<dbReference type="InterPro" id="IPR014001">
    <property type="entry name" value="Helicase_ATP-bd"/>
</dbReference>
<name>A0A9W6F5A5_9CHLO</name>
<feature type="compositionally biased region" description="Basic and acidic residues" evidence="6">
    <location>
        <begin position="19"/>
        <end position="30"/>
    </location>
</feature>
<feature type="compositionally biased region" description="Basic and acidic residues" evidence="6">
    <location>
        <begin position="110"/>
        <end position="126"/>
    </location>
</feature>
<dbReference type="PANTHER" id="PTHR47959">
    <property type="entry name" value="ATP-DEPENDENT RNA HELICASE RHLE-RELATED"/>
    <property type="match status" value="1"/>
</dbReference>
<feature type="compositionally biased region" description="Acidic residues" evidence="6">
    <location>
        <begin position="652"/>
        <end position="665"/>
    </location>
</feature>
<accession>A0A9W6F5A5</accession>
<sequence>MGVDYIARKSAKKRKKKERQAVGKDGVAKQRERRRKKIRRLCQGVCYKAPELTEEDKRWSDREDFDVGSPDSDIEEAVARANSHRGASTSGAALAEAGTAISQHHPSAKNKTDCRNGSKDKRKRADGVAADAATDVDGEAAGNGGKPVLSTAVKLLDPAVLAQNARQAALRKLPAGAKADALEGFPPLLQACMLTLHHVEPTPVQERCWPPALEGRDVQGVAEPGSGKTLAYLLPGFVRLQAKDHTAASLPEGPAMLVLLPTRELAQQVAAQCRAARAVTGLQTVCVFGGAPREEQAALLASKQPHVLVATPGRVLDLVDGGELKLAGHVRYLVLDEADKMLSLGFKPQLDRLYGMLLKPYDDEAAVPAAPAAGKKKAAKAKVAAAAAAAASQPQQPPAAAAATDGGPGQRPQVLLFSATMPSSVSAAAAQWLRRPEEVQVSSSGANAISRTITQVVHVCAEHKKPEKLLKHLARVRQSVPPGCRNPPRLLVFANRVKTVRFLTSTLAKEGYKVAQLHGQRSQTERNQAVSDFRSGKAQVLVATDVAARGLDIRALPYVVNYDFPSRLETYVHRVGRTGRLAAYGHAYSFFTRNLAPLAPPLLELLQAHGQAVDPNLAVLAAAWKVAEEKLGGSAAARAAAAAAAGGGDASGDGDEDGEDDDEGDAAAAAAEAGEGLSLAEEVLLAADDLMEGLGPQDALAIAAIVKKKLAGGGKGARKHSEAPPAGGAAAADVSRPGKKQRREAEEEAPELAAAVAKKGREGDTQLVPTSKEQRQAMQRNQQQQQPGGGCGVAGRQAAFVPAKAFSGAMAGYAFKKGPQGLGYYLDKHQANGPKAEAGRGGPKAAAPAAAGAAKKAPAVAAKGDKGKAAGDARDPEQFGKGKGMAAASKPAPKVAASEWGLPTRNKPIIPVRHSDFLSDSDDDGGGGGGKGRRVTESKSEEEAPPRAAAAVGGKRDGKARAGEGVKARAGAGRSAAAARGDGSVRPTHNGAADDDSDGDDGDFPSGGKRAAAKRKYKAVPGRLRKKLKAQGQKHAGGGE</sequence>
<dbReference type="SMART" id="SM00490">
    <property type="entry name" value="HELICc"/>
    <property type="match status" value="1"/>
</dbReference>
<feature type="compositionally biased region" description="Low complexity" evidence="6">
    <location>
        <begin position="389"/>
        <end position="403"/>
    </location>
</feature>
<keyword evidence="4" id="KW-0347">Helicase</keyword>
<feature type="region of interest" description="Disordered" evidence="6">
    <location>
        <begin position="389"/>
        <end position="413"/>
    </location>
</feature>
<feature type="compositionally biased region" description="Low complexity" evidence="6">
    <location>
        <begin position="723"/>
        <end position="732"/>
    </location>
</feature>
<dbReference type="CDD" id="cd18787">
    <property type="entry name" value="SF2_C_DEAD"/>
    <property type="match status" value="1"/>
</dbReference>
<feature type="compositionally biased region" description="Low complexity" evidence="6">
    <location>
        <begin position="776"/>
        <end position="786"/>
    </location>
</feature>
<feature type="compositionally biased region" description="Basic and acidic residues" evidence="6">
    <location>
        <begin position="934"/>
        <end position="945"/>
    </location>
</feature>
<keyword evidence="10" id="KW-1185">Reference proteome</keyword>
<dbReference type="GO" id="GO:0003676">
    <property type="term" value="F:nucleic acid binding"/>
    <property type="evidence" value="ECO:0007669"/>
    <property type="project" value="InterPro"/>
</dbReference>
<dbReference type="Pfam" id="PF00271">
    <property type="entry name" value="Helicase_C"/>
    <property type="match status" value="1"/>
</dbReference>
<comment type="caution">
    <text evidence="9">The sequence shown here is derived from an EMBL/GenBank/DDBJ whole genome shotgun (WGS) entry which is preliminary data.</text>
</comment>
<gene>
    <name evidence="9" type="primary">PLEST011853</name>
    <name evidence="9" type="ORF">PLESTB_001148900</name>
</gene>
<evidence type="ECO:0000256" key="2">
    <source>
        <dbReference type="ARBA" id="ARBA00022741"/>
    </source>
</evidence>
<dbReference type="InterPro" id="IPR044742">
    <property type="entry name" value="DEAD/DEAH_RhlB"/>
</dbReference>
<feature type="region of interest" description="Disordered" evidence="6">
    <location>
        <begin position="714"/>
        <end position="794"/>
    </location>
</feature>
<feature type="domain" description="Helicase ATP-binding" evidence="7">
    <location>
        <begin position="209"/>
        <end position="439"/>
    </location>
</feature>
<evidence type="ECO:0000259" key="7">
    <source>
        <dbReference type="PROSITE" id="PS51192"/>
    </source>
</evidence>
<feature type="compositionally biased region" description="Basic residues" evidence="6">
    <location>
        <begin position="9"/>
        <end position="18"/>
    </location>
</feature>
<feature type="compositionally biased region" description="Acidic residues" evidence="6">
    <location>
        <begin position="993"/>
        <end position="1003"/>
    </location>
</feature>
<evidence type="ECO:0000313" key="10">
    <source>
        <dbReference type="Proteomes" id="UP001165080"/>
    </source>
</evidence>
<dbReference type="PANTHER" id="PTHR47959:SF1">
    <property type="entry name" value="ATP-DEPENDENT RNA HELICASE DBPA"/>
    <property type="match status" value="1"/>
</dbReference>
<feature type="region of interest" description="Disordered" evidence="6">
    <location>
        <begin position="645"/>
        <end position="672"/>
    </location>
</feature>
<dbReference type="PROSITE" id="PS00039">
    <property type="entry name" value="DEAD_ATP_HELICASE"/>
    <property type="match status" value="1"/>
</dbReference>
<evidence type="ECO:0000256" key="5">
    <source>
        <dbReference type="ARBA" id="ARBA00022840"/>
    </source>
</evidence>
<proteinExistence type="inferred from homology"/>
<dbReference type="InterPro" id="IPR027417">
    <property type="entry name" value="P-loop_NTPase"/>
</dbReference>
<dbReference type="SUPFAM" id="SSF52540">
    <property type="entry name" value="P-loop containing nucleoside triphosphate hydrolases"/>
    <property type="match status" value="1"/>
</dbReference>
<dbReference type="Gene3D" id="3.40.50.300">
    <property type="entry name" value="P-loop containing nucleotide triphosphate hydrolases"/>
    <property type="match status" value="2"/>
</dbReference>
<evidence type="ECO:0000259" key="8">
    <source>
        <dbReference type="PROSITE" id="PS51194"/>
    </source>
</evidence>
<dbReference type="PROSITE" id="PS51192">
    <property type="entry name" value="HELICASE_ATP_BIND_1"/>
    <property type="match status" value="1"/>
</dbReference>
<dbReference type="SMART" id="SM00487">
    <property type="entry name" value="DEXDc"/>
    <property type="match status" value="1"/>
</dbReference>
<feature type="compositionally biased region" description="Low complexity" evidence="6">
    <location>
        <begin position="968"/>
        <end position="981"/>
    </location>
</feature>
<dbReference type="Pfam" id="PF00270">
    <property type="entry name" value="DEAD"/>
    <property type="match status" value="1"/>
</dbReference>
<organism evidence="9 10">
    <name type="scientific">Pleodorina starrii</name>
    <dbReference type="NCBI Taxonomy" id="330485"/>
    <lineage>
        <taxon>Eukaryota</taxon>
        <taxon>Viridiplantae</taxon>
        <taxon>Chlorophyta</taxon>
        <taxon>core chlorophytes</taxon>
        <taxon>Chlorophyceae</taxon>
        <taxon>CS clade</taxon>
        <taxon>Chlamydomonadales</taxon>
        <taxon>Volvocaceae</taxon>
        <taxon>Pleodorina</taxon>
    </lineage>
</organism>
<feature type="region of interest" description="Disordered" evidence="6">
    <location>
        <begin position="831"/>
        <end position="1040"/>
    </location>
</feature>
<feature type="region of interest" description="Disordered" evidence="6">
    <location>
        <begin position="53"/>
        <end position="131"/>
    </location>
</feature>
<comment type="similarity">
    <text evidence="1">Belongs to the DEAD box helicase family. DDX21/DDX50 subfamily.</text>
</comment>
<evidence type="ECO:0000256" key="1">
    <source>
        <dbReference type="ARBA" id="ARBA00006517"/>
    </source>
</evidence>
<feature type="compositionally biased region" description="Low complexity" evidence="6">
    <location>
        <begin position="843"/>
        <end position="862"/>
    </location>
</feature>